<protein>
    <submittedName>
        <fullName evidence="2">Cyclic di-GMP phosphodiesterase response regulator RpfG</fullName>
        <ecNumber evidence="2">3.1.4.52</ecNumber>
    </submittedName>
    <submittedName>
        <fullName evidence="3">HD-GYP domain-containing protein</fullName>
    </submittedName>
</protein>
<dbReference type="Gene3D" id="1.10.3210.10">
    <property type="entry name" value="Hypothetical protein af1432"/>
    <property type="match status" value="1"/>
</dbReference>
<dbReference type="PANTHER" id="PTHR43155:SF2">
    <property type="entry name" value="CYCLIC DI-GMP PHOSPHODIESTERASE PA4108"/>
    <property type="match status" value="1"/>
</dbReference>
<feature type="domain" description="HD-GYP" evidence="1">
    <location>
        <begin position="108"/>
        <end position="304"/>
    </location>
</feature>
<evidence type="ECO:0000313" key="4">
    <source>
        <dbReference type="Proteomes" id="UP000176244"/>
    </source>
</evidence>
<dbReference type="PROSITE" id="PS51832">
    <property type="entry name" value="HD_GYP"/>
    <property type="match status" value="1"/>
</dbReference>
<dbReference type="CDD" id="cd00077">
    <property type="entry name" value="HDc"/>
    <property type="match status" value="1"/>
</dbReference>
<dbReference type="PANTHER" id="PTHR43155">
    <property type="entry name" value="CYCLIC DI-GMP PHOSPHODIESTERASE PA4108-RELATED"/>
    <property type="match status" value="1"/>
</dbReference>
<dbReference type="InterPro" id="IPR003607">
    <property type="entry name" value="HD/PDEase_dom"/>
</dbReference>
<dbReference type="EMBL" id="LKEU01000009">
    <property type="protein sequence ID" value="OFV72412.1"/>
    <property type="molecule type" value="Genomic_DNA"/>
</dbReference>
<comment type="caution">
    <text evidence="2">The sequence shown here is derived from an EMBL/GenBank/DDBJ whole genome shotgun (WGS) entry which is preliminary data.</text>
</comment>
<reference evidence="3 5" key="2">
    <citation type="submission" date="2019-08" db="EMBL/GenBank/DDBJ databases">
        <title>Isolation and enrichment of carboxydotrophic bacteria from anaerobic sludge for the production of bio-based chemicals from syngas.</title>
        <authorList>
            <person name="Antares A.L."/>
            <person name="Moreira J."/>
            <person name="Diender M."/>
            <person name="Parshina S.N."/>
            <person name="Stams A.J.M."/>
            <person name="Alves M."/>
            <person name="Alves J.I."/>
            <person name="Sousa D.Z."/>
        </authorList>
    </citation>
    <scope>NUCLEOTIDE SEQUENCE [LARGE SCALE GENOMIC DNA]</scope>
    <source>
        <strain evidence="3 5">JM</strain>
    </source>
</reference>
<organism evidence="2 4">
    <name type="scientific">Acetobacterium wieringae</name>
    <dbReference type="NCBI Taxonomy" id="52694"/>
    <lineage>
        <taxon>Bacteria</taxon>
        <taxon>Bacillati</taxon>
        <taxon>Bacillota</taxon>
        <taxon>Clostridia</taxon>
        <taxon>Eubacteriales</taxon>
        <taxon>Eubacteriaceae</taxon>
        <taxon>Acetobacterium</taxon>
    </lineage>
</organism>
<proteinExistence type="predicted"/>
<evidence type="ECO:0000313" key="3">
    <source>
        <dbReference type="EMBL" id="TYC88386.1"/>
    </source>
</evidence>
<evidence type="ECO:0000259" key="1">
    <source>
        <dbReference type="PROSITE" id="PS51832"/>
    </source>
</evidence>
<gene>
    <name evidence="2" type="primary">rpfG_1</name>
    <name evidence="2" type="ORF">ACWI_00150</name>
    <name evidence="3" type="ORF">FXB42_01880</name>
</gene>
<dbReference type="OrthoDB" id="9798833at2"/>
<evidence type="ECO:0000313" key="2">
    <source>
        <dbReference type="EMBL" id="OFV72412.1"/>
    </source>
</evidence>
<dbReference type="Pfam" id="PF13487">
    <property type="entry name" value="HD_5"/>
    <property type="match status" value="1"/>
</dbReference>
<dbReference type="Proteomes" id="UP000322619">
    <property type="component" value="Unassembled WGS sequence"/>
</dbReference>
<dbReference type="SMART" id="SM00471">
    <property type="entry name" value="HDc"/>
    <property type="match status" value="1"/>
</dbReference>
<dbReference type="Proteomes" id="UP000176244">
    <property type="component" value="Unassembled WGS sequence"/>
</dbReference>
<dbReference type="SUPFAM" id="SSF109604">
    <property type="entry name" value="HD-domain/PDEase-like"/>
    <property type="match status" value="1"/>
</dbReference>
<dbReference type="InterPro" id="IPR037522">
    <property type="entry name" value="HD_GYP_dom"/>
</dbReference>
<dbReference type="EC" id="3.1.4.52" evidence="2"/>
<name>A0A1F2PP20_9FIRM</name>
<dbReference type="STRING" id="52694.ACWI_00150"/>
<dbReference type="GO" id="GO:0071111">
    <property type="term" value="F:cyclic-guanylate-specific phosphodiesterase activity"/>
    <property type="evidence" value="ECO:0007669"/>
    <property type="project" value="UniProtKB-EC"/>
</dbReference>
<accession>A0A1F2PP20</accession>
<evidence type="ECO:0000313" key="5">
    <source>
        <dbReference type="Proteomes" id="UP000322619"/>
    </source>
</evidence>
<reference evidence="2 4" key="1">
    <citation type="submission" date="2015-09" db="EMBL/GenBank/DDBJ databases">
        <title>Genome sequence of Acetobacterium wieringae DSM 1911.</title>
        <authorList>
            <person name="Poehlein A."/>
            <person name="Bengelsdorf F.R."/>
            <person name="Schiel-Bengelsdorf B."/>
            <person name="Duerre P."/>
            <person name="Daniel R."/>
        </authorList>
    </citation>
    <scope>NUCLEOTIDE SEQUENCE [LARGE SCALE GENOMIC DNA]</scope>
    <source>
        <strain evidence="2 4">DSM 1911</strain>
    </source>
</reference>
<sequence>MRFVPIFCLREGMVVASDLFGDRGELVLPRKTVLNIELIHKIHKFKCNGLFIEEEQIQSIPIVKTIDSSLRTKTVNGIKEIFICKENNQPVQKEQFTEMEDQVETIVDVILRNKEMMLNMVDLKVFDDYTYFHSVNVAVLSIGLGTAMGLDKTDLCNLGFGALLHDIGKVFVPKDILHKQGPLTDIEFSEMKKHSFLGFEYLASEYVGSVGAQAGILDHHEKFSGGGYPNNAKGDKISLYGRIISIADVYDALTSDRPYRKGLLPSEAIEYIMGGTGNLFDPELVRVFVRKIAPYPVGTTVKLSNGLSGIVTDNFESFCMRPNIRIFKNGDYEIKPFDICLADRQALNITVVDYAK</sequence>
<dbReference type="EMBL" id="VSLA01000002">
    <property type="protein sequence ID" value="TYC88386.1"/>
    <property type="molecule type" value="Genomic_DNA"/>
</dbReference>
<dbReference type="AlphaFoldDB" id="A0A1F2PP20"/>
<keyword evidence="2" id="KW-0378">Hydrolase</keyword>